<dbReference type="SUPFAM" id="SSF103084">
    <property type="entry name" value="Holliday junction resolvase RusA"/>
    <property type="match status" value="1"/>
</dbReference>
<comment type="caution">
    <text evidence="1">The sequence shown here is derived from an EMBL/GenBank/DDBJ whole genome shotgun (WGS) entry which is preliminary data.</text>
</comment>
<proteinExistence type="predicted"/>
<reference evidence="1 2" key="1">
    <citation type="submission" date="2018-05" db="EMBL/GenBank/DDBJ databases">
        <title>Genomic Encyclopedia of Type Strains, Phase IV (KMG-IV): sequencing the most valuable type-strain genomes for metagenomic binning, comparative biology and taxonomic classification.</title>
        <authorList>
            <person name="Goeker M."/>
        </authorList>
    </citation>
    <scope>NUCLEOTIDE SEQUENCE [LARGE SCALE GENOMIC DNA]</scope>
    <source>
        <strain evidence="1 2">DSM 100333</strain>
    </source>
</reference>
<dbReference type="Pfam" id="PF05866">
    <property type="entry name" value="RusA"/>
    <property type="match status" value="1"/>
</dbReference>
<dbReference type="InterPro" id="IPR008822">
    <property type="entry name" value="Endonuclease_RusA-like"/>
</dbReference>
<dbReference type="AlphaFoldDB" id="A0A2U0UP27"/>
<protein>
    <submittedName>
        <fullName evidence="1">Endodeoxyribonuclease RusA</fullName>
    </submittedName>
</protein>
<gene>
    <name evidence="1" type="ORF">C7379_101159</name>
</gene>
<evidence type="ECO:0000313" key="1">
    <source>
        <dbReference type="EMBL" id="PVX59387.1"/>
    </source>
</evidence>
<dbReference type="Gene3D" id="3.30.1330.70">
    <property type="entry name" value="Holliday junction resolvase RusA"/>
    <property type="match status" value="1"/>
</dbReference>
<sequence length="146" mass="16463">MELVIRGVAPLSYNSKRKDVYQKKIRSAFLQKFKGNVPKFPTGIELYAKAFFFTSDGVNVDTDNISKPIWDALNGLLYDDDCNIVLRMASVIDVERHPITTIDATKIDGDVAVELMQGLTDKNVKCLYLECSKFYDTMVKIGEISI</sequence>
<organism evidence="1 2">
    <name type="scientific">Hallella colorans</name>
    <dbReference type="NCBI Taxonomy" id="1703337"/>
    <lineage>
        <taxon>Bacteria</taxon>
        <taxon>Pseudomonadati</taxon>
        <taxon>Bacteroidota</taxon>
        <taxon>Bacteroidia</taxon>
        <taxon>Bacteroidales</taxon>
        <taxon>Prevotellaceae</taxon>
        <taxon>Hallella</taxon>
    </lineage>
</organism>
<keyword evidence="2" id="KW-1185">Reference proteome</keyword>
<evidence type="ECO:0000313" key="2">
    <source>
        <dbReference type="Proteomes" id="UP000245870"/>
    </source>
</evidence>
<name>A0A2U0UP27_9BACT</name>
<dbReference type="GO" id="GO:0006281">
    <property type="term" value="P:DNA repair"/>
    <property type="evidence" value="ECO:0007669"/>
    <property type="project" value="InterPro"/>
</dbReference>
<dbReference type="RefSeq" id="WP_116615546.1">
    <property type="nucleotide sequence ID" value="NZ_QENY01000001.1"/>
</dbReference>
<dbReference type="OrthoDB" id="959793at2"/>
<dbReference type="InterPro" id="IPR036614">
    <property type="entry name" value="RusA-like_sf"/>
</dbReference>
<dbReference type="EMBL" id="QENY01000001">
    <property type="protein sequence ID" value="PVX59387.1"/>
    <property type="molecule type" value="Genomic_DNA"/>
</dbReference>
<accession>A0A2U0UP27</accession>
<dbReference type="GO" id="GO:0000287">
    <property type="term" value="F:magnesium ion binding"/>
    <property type="evidence" value="ECO:0007669"/>
    <property type="project" value="InterPro"/>
</dbReference>
<dbReference type="Proteomes" id="UP000245870">
    <property type="component" value="Unassembled WGS sequence"/>
</dbReference>
<dbReference type="GO" id="GO:0006310">
    <property type="term" value="P:DNA recombination"/>
    <property type="evidence" value="ECO:0007669"/>
    <property type="project" value="InterPro"/>
</dbReference>